<dbReference type="EMBL" id="ML208457">
    <property type="protein sequence ID" value="TFK64878.1"/>
    <property type="molecule type" value="Genomic_DNA"/>
</dbReference>
<protein>
    <submittedName>
        <fullName evidence="1">Uncharacterized protein</fullName>
    </submittedName>
</protein>
<reference evidence="1 2" key="1">
    <citation type="journal article" date="2019" name="Nat. Ecol. Evol.">
        <title>Megaphylogeny resolves global patterns of mushroom evolution.</title>
        <authorList>
            <person name="Varga T."/>
            <person name="Krizsan K."/>
            <person name="Foldi C."/>
            <person name="Dima B."/>
            <person name="Sanchez-Garcia M."/>
            <person name="Sanchez-Ramirez S."/>
            <person name="Szollosi G.J."/>
            <person name="Szarkandi J.G."/>
            <person name="Papp V."/>
            <person name="Albert L."/>
            <person name="Andreopoulos W."/>
            <person name="Angelini C."/>
            <person name="Antonin V."/>
            <person name="Barry K.W."/>
            <person name="Bougher N.L."/>
            <person name="Buchanan P."/>
            <person name="Buyck B."/>
            <person name="Bense V."/>
            <person name="Catcheside P."/>
            <person name="Chovatia M."/>
            <person name="Cooper J."/>
            <person name="Damon W."/>
            <person name="Desjardin D."/>
            <person name="Finy P."/>
            <person name="Geml J."/>
            <person name="Haridas S."/>
            <person name="Hughes K."/>
            <person name="Justo A."/>
            <person name="Karasinski D."/>
            <person name="Kautmanova I."/>
            <person name="Kiss B."/>
            <person name="Kocsube S."/>
            <person name="Kotiranta H."/>
            <person name="LaButti K.M."/>
            <person name="Lechner B.E."/>
            <person name="Liimatainen K."/>
            <person name="Lipzen A."/>
            <person name="Lukacs Z."/>
            <person name="Mihaltcheva S."/>
            <person name="Morgado L.N."/>
            <person name="Niskanen T."/>
            <person name="Noordeloos M.E."/>
            <person name="Ohm R.A."/>
            <person name="Ortiz-Santana B."/>
            <person name="Ovrebo C."/>
            <person name="Racz N."/>
            <person name="Riley R."/>
            <person name="Savchenko A."/>
            <person name="Shiryaev A."/>
            <person name="Soop K."/>
            <person name="Spirin V."/>
            <person name="Szebenyi C."/>
            <person name="Tomsovsky M."/>
            <person name="Tulloss R.E."/>
            <person name="Uehling J."/>
            <person name="Grigoriev I.V."/>
            <person name="Vagvolgyi C."/>
            <person name="Papp T."/>
            <person name="Martin F.M."/>
            <person name="Miettinen O."/>
            <person name="Hibbett D.S."/>
            <person name="Nagy L.G."/>
        </authorList>
    </citation>
    <scope>NUCLEOTIDE SEQUENCE [LARGE SCALE GENOMIC DNA]</scope>
    <source>
        <strain evidence="1 2">NL-1719</strain>
    </source>
</reference>
<sequence length="193" mass="22273">MVFPLSHPVLTQHFDSPDVAFTKIGQEIAILQEGIRALYAFRNTFTPVYRLPPEVLSWIFTLVQQMADNEIPKSSLHRMDLGRRLPSWVIVTHVSQHWRNVGIGCASLWSSISSPYPEWIKEEWSRRSKASPLDLNLARISQQDVQLVRNSIFRIRKLTVVADFHMGNTLISHLYSPAPLLEVLYVSIRDPWQ</sequence>
<name>A0ACD3AG58_9AGAR</name>
<dbReference type="Proteomes" id="UP000308600">
    <property type="component" value="Unassembled WGS sequence"/>
</dbReference>
<gene>
    <name evidence="1" type="ORF">BDN72DRAFT_825147</name>
</gene>
<organism evidence="1 2">
    <name type="scientific">Pluteus cervinus</name>
    <dbReference type="NCBI Taxonomy" id="181527"/>
    <lineage>
        <taxon>Eukaryota</taxon>
        <taxon>Fungi</taxon>
        <taxon>Dikarya</taxon>
        <taxon>Basidiomycota</taxon>
        <taxon>Agaricomycotina</taxon>
        <taxon>Agaricomycetes</taxon>
        <taxon>Agaricomycetidae</taxon>
        <taxon>Agaricales</taxon>
        <taxon>Pluteineae</taxon>
        <taxon>Pluteaceae</taxon>
        <taxon>Pluteus</taxon>
    </lineage>
</organism>
<evidence type="ECO:0000313" key="2">
    <source>
        <dbReference type="Proteomes" id="UP000308600"/>
    </source>
</evidence>
<evidence type="ECO:0000313" key="1">
    <source>
        <dbReference type="EMBL" id="TFK64878.1"/>
    </source>
</evidence>
<keyword evidence="2" id="KW-1185">Reference proteome</keyword>
<feature type="non-terminal residue" evidence="1">
    <location>
        <position position="193"/>
    </location>
</feature>
<proteinExistence type="predicted"/>
<accession>A0ACD3AG58</accession>